<comment type="caution">
    <text evidence="1">The sequence shown here is derived from an EMBL/GenBank/DDBJ whole genome shotgun (WGS) entry which is preliminary data.</text>
</comment>
<sequence>MKARIFTMVAVLLISLTANAQKDLQFTLNNFTGSIFNPSLTSADRSWRFTVLGRQQWIDFSKAPATQFVTIEMPAWKKHGIGLAFVHDKLGFENNYDLTLNYSFFIKLSDTRSLGIGAGLNLLAKNLDGTQLIYDDMSDPNAIYDNVTRYNINANAGLSYNSPRLTVGVSTRHLNASDIENTEIFSPVRYYYLYSAWKFPVNEHLSFQPNGLLKTNLQNWEYNAGMIAEFEKTLRFGLNYRYSESVAMLVGLTLIKNLEVMYAYDIINGTLSDVSPSSHELVLRYSIKPKPPKLPYLKSPRYFN</sequence>
<organism evidence="1">
    <name type="scientific">bioreactor metagenome</name>
    <dbReference type="NCBI Taxonomy" id="1076179"/>
    <lineage>
        <taxon>unclassified sequences</taxon>
        <taxon>metagenomes</taxon>
        <taxon>ecological metagenomes</taxon>
    </lineage>
</organism>
<dbReference type="NCBIfam" id="TIGR03519">
    <property type="entry name" value="T9SS_PorP_fam"/>
    <property type="match status" value="1"/>
</dbReference>
<dbReference type="EMBL" id="VSSQ01009749">
    <property type="protein sequence ID" value="MPM42484.1"/>
    <property type="molecule type" value="Genomic_DNA"/>
</dbReference>
<reference evidence="1" key="1">
    <citation type="submission" date="2019-08" db="EMBL/GenBank/DDBJ databases">
        <authorList>
            <person name="Kucharzyk K."/>
            <person name="Murdoch R.W."/>
            <person name="Higgins S."/>
            <person name="Loffler F."/>
        </authorList>
    </citation>
    <scope>NUCLEOTIDE SEQUENCE</scope>
</reference>
<dbReference type="Pfam" id="PF11751">
    <property type="entry name" value="PorP_SprF"/>
    <property type="match status" value="1"/>
</dbReference>
<name>A0A644ZY33_9ZZZZ</name>
<dbReference type="AlphaFoldDB" id="A0A644ZY33"/>
<evidence type="ECO:0000313" key="1">
    <source>
        <dbReference type="EMBL" id="MPM42484.1"/>
    </source>
</evidence>
<evidence type="ECO:0008006" key="2">
    <source>
        <dbReference type="Google" id="ProtNLM"/>
    </source>
</evidence>
<protein>
    <recommendedName>
        <fullName evidence="2">Type IX secretion system membrane protein PorP/SprF</fullName>
    </recommendedName>
</protein>
<gene>
    <name evidence="1" type="ORF">SDC9_89149</name>
</gene>
<dbReference type="InterPro" id="IPR019861">
    <property type="entry name" value="PorP/SprF_Bacteroidetes"/>
</dbReference>
<accession>A0A644ZY33</accession>
<proteinExistence type="predicted"/>